<comment type="caution">
    <text evidence="1">The sequence shown here is derived from an EMBL/GenBank/DDBJ whole genome shotgun (WGS) entry which is preliminary data.</text>
</comment>
<gene>
    <name evidence="1" type="ORF">HID58_018632</name>
</gene>
<name>A0ABQ8DD67_BRANA</name>
<evidence type="ECO:0000313" key="1">
    <source>
        <dbReference type="EMBL" id="KAH0926376.1"/>
    </source>
</evidence>
<reference evidence="1 2" key="1">
    <citation type="submission" date="2021-05" db="EMBL/GenBank/DDBJ databases">
        <title>Genome Assembly of Synthetic Allotetraploid Brassica napus Reveals Homoeologous Exchanges between Subgenomes.</title>
        <authorList>
            <person name="Davis J.T."/>
        </authorList>
    </citation>
    <scope>NUCLEOTIDE SEQUENCE [LARGE SCALE GENOMIC DNA]</scope>
    <source>
        <strain evidence="2">cv. Da-Ae</strain>
        <tissue evidence="1">Seedling</tissue>
    </source>
</reference>
<dbReference type="Proteomes" id="UP000824890">
    <property type="component" value="Unassembled WGS sequence"/>
</dbReference>
<protein>
    <submittedName>
        <fullName evidence="1">Uncharacterized protein</fullName>
    </submittedName>
</protein>
<proteinExistence type="predicted"/>
<evidence type="ECO:0000313" key="2">
    <source>
        <dbReference type="Proteomes" id="UP000824890"/>
    </source>
</evidence>
<dbReference type="EMBL" id="JAGKQM010000005">
    <property type="protein sequence ID" value="KAH0926376.1"/>
    <property type="molecule type" value="Genomic_DNA"/>
</dbReference>
<accession>A0ABQ8DD67</accession>
<keyword evidence="2" id="KW-1185">Reference proteome</keyword>
<sequence>ENHKTTFPPLLLLSLASPTPPPRSSSGSNSLKVSSFYLLYTDLLETSPFHWIGWGYGGSLQHTVYISSKDKTFSELEPKLDRGGGIVVPVTVGITVETWLCGFLLPRDYSEEQLLKVSTKDFCVKMFMSTTSL</sequence>
<feature type="non-terminal residue" evidence="1">
    <location>
        <position position="1"/>
    </location>
</feature>
<organism evidence="1 2">
    <name type="scientific">Brassica napus</name>
    <name type="common">Rape</name>
    <dbReference type="NCBI Taxonomy" id="3708"/>
    <lineage>
        <taxon>Eukaryota</taxon>
        <taxon>Viridiplantae</taxon>
        <taxon>Streptophyta</taxon>
        <taxon>Embryophyta</taxon>
        <taxon>Tracheophyta</taxon>
        <taxon>Spermatophyta</taxon>
        <taxon>Magnoliopsida</taxon>
        <taxon>eudicotyledons</taxon>
        <taxon>Gunneridae</taxon>
        <taxon>Pentapetalae</taxon>
        <taxon>rosids</taxon>
        <taxon>malvids</taxon>
        <taxon>Brassicales</taxon>
        <taxon>Brassicaceae</taxon>
        <taxon>Brassiceae</taxon>
        <taxon>Brassica</taxon>
    </lineage>
</organism>